<dbReference type="GO" id="GO:0043410">
    <property type="term" value="P:positive regulation of MAPK cascade"/>
    <property type="evidence" value="ECO:0007669"/>
    <property type="project" value="TreeGrafter"/>
</dbReference>
<dbReference type="Pfam" id="PF02174">
    <property type="entry name" value="IRS"/>
    <property type="match status" value="1"/>
</dbReference>
<reference evidence="3 4" key="1">
    <citation type="submission" date="2019-01" db="EMBL/GenBank/DDBJ databases">
        <authorList>
            <person name="Sayadi A."/>
        </authorList>
    </citation>
    <scope>NUCLEOTIDE SEQUENCE [LARGE SCALE GENOMIC DNA]</scope>
</reference>
<dbReference type="Gene3D" id="2.30.29.30">
    <property type="entry name" value="Pleckstrin-homology domain (PH domain)/Phosphotyrosine-binding domain (PTB)"/>
    <property type="match status" value="2"/>
</dbReference>
<proteinExistence type="predicted"/>
<organism evidence="3 4">
    <name type="scientific">Callosobruchus maculatus</name>
    <name type="common">Southern cowpea weevil</name>
    <name type="synonym">Pulse bruchid</name>
    <dbReference type="NCBI Taxonomy" id="64391"/>
    <lineage>
        <taxon>Eukaryota</taxon>
        <taxon>Metazoa</taxon>
        <taxon>Ecdysozoa</taxon>
        <taxon>Arthropoda</taxon>
        <taxon>Hexapoda</taxon>
        <taxon>Insecta</taxon>
        <taxon>Pterygota</taxon>
        <taxon>Neoptera</taxon>
        <taxon>Endopterygota</taxon>
        <taxon>Coleoptera</taxon>
        <taxon>Polyphaga</taxon>
        <taxon>Cucujiformia</taxon>
        <taxon>Chrysomeloidea</taxon>
        <taxon>Chrysomelidae</taxon>
        <taxon>Bruchinae</taxon>
        <taxon>Bruchini</taxon>
        <taxon>Callosobruchus</taxon>
    </lineage>
</organism>
<name>A0A653C231_CALMS</name>
<dbReference type="SMART" id="SM01244">
    <property type="entry name" value="IRS"/>
    <property type="match status" value="1"/>
</dbReference>
<dbReference type="InterPro" id="IPR002404">
    <property type="entry name" value="IRS_PTB"/>
</dbReference>
<dbReference type="AlphaFoldDB" id="A0A653C231"/>
<dbReference type="GO" id="GO:0007169">
    <property type="term" value="P:cell surface receptor protein tyrosine kinase signaling pathway"/>
    <property type="evidence" value="ECO:0007669"/>
    <property type="project" value="TreeGrafter"/>
</dbReference>
<keyword evidence="4" id="KW-1185">Reference proteome</keyword>
<dbReference type="OrthoDB" id="6243387at2759"/>
<dbReference type="InterPro" id="IPR001849">
    <property type="entry name" value="PH_domain"/>
</dbReference>
<dbReference type="SMART" id="SM00310">
    <property type="entry name" value="PTBI"/>
    <property type="match status" value="1"/>
</dbReference>
<dbReference type="InterPro" id="IPR050996">
    <property type="entry name" value="Docking_Protein_DOK"/>
</dbReference>
<dbReference type="SMART" id="SM00233">
    <property type="entry name" value="PH"/>
    <property type="match status" value="1"/>
</dbReference>
<dbReference type="SUPFAM" id="SSF50729">
    <property type="entry name" value="PH domain-like"/>
    <property type="match status" value="2"/>
</dbReference>
<evidence type="ECO:0000259" key="1">
    <source>
        <dbReference type="PROSITE" id="PS50003"/>
    </source>
</evidence>
<dbReference type="Proteomes" id="UP000410492">
    <property type="component" value="Unassembled WGS sequence"/>
</dbReference>
<dbReference type="PANTHER" id="PTHR21258:SF62">
    <property type="entry name" value="INSULIN RECEPTOR SUBSTRATE 1"/>
    <property type="match status" value="1"/>
</dbReference>
<dbReference type="GO" id="GO:0005737">
    <property type="term" value="C:cytoplasm"/>
    <property type="evidence" value="ECO:0007669"/>
    <property type="project" value="TreeGrafter"/>
</dbReference>
<feature type="domain" description="IRS-type PTB" evidence="2">
    <location>
        <begin position="125"/>
        <end position="230"/>
    </location>
</feature>
<evidence type="ECO:0000313" key="4">
    <source>
        <dbReference type="Proteomes" id="UP000410492"/>
    </source>
</evidence>
<protein>
    <submittedName>
        <fullName evidence="3">Uncharacterized protein</fullName>
    </submittedName>
</protein>
<gene>
    <name evidence="3" type="ORF">CALMAC_LOCUS5339</name>
</gene>
<dbReference type="PROSITE" id="PS50003">
    <property type="entry name" value="PH_DOMAIN"/>
    <property type="match status" value="1"/>
</dbReference>
<evidence type="ECO:0000259" key="2">
    <source>
        <dbReference type="PROSITE" id="PS51064"/>
    </source>
</evidence>
<accession>A0A653C231</accession>
<evidence type="ECO:0000313" key="3">
    <source>
        <dbReference type="EMBL" id="VEN41563.1"/>
    </source>
</evidence>
<sequence>MQQEEAVHKGFLLLPPVGKLLKKSWQHKYCLLFKSSKNGIERLEVYDAADSKECKIITLENCVKVHAKTPTTFCITTKTATHEFGTATEQNLNEWLSAIQSVAFPDEVSQVSCIEEDNDLYCSSGEGVFSVKLHPSPASQRCGLESKSYTLVLTSTAIQLRTVIDDRLLFTWPYCYIRRYGYKNGKFTFEAGRKCESGEGAFFLEHPKQQDIFRSLATKMKSMKKLLSGESTPSFWTALISCKLH</sequence>
<dbReference type="InterPro" id="IPR011993">
    <property type="entry name" value="PH-like_dom_sf"/>
</dbReference>
<dbReference type="PROSITE" id="PS51064">
    <property type="entry name" value="IRS_PTB"/>
    <property type="match status" value="1"/>
</dbReference>
<dbReference type="PANTHER" id="PTHR21258">
    <property type="entry name" value="DOCKING PROTEIN RELATED"/>
    <property type="match status" value="1"/>
</dbReference>
<dbReference type="GO" id="GO:0007265">
    <property type="term" value="P:Ras protein signal transduction"/>
    <property type="evidence" value="ECO:0007669"/>
    <property type="project" value="TreeGrafter"/>
</dbReference>
<dbReference type="Pfam" id="PF00169">
    <property type="entry name" value="PH"/>
    <property type="match status" value="1"/>
</dbReference>
<feature type="domain" description="PH" evidence="1">
    <location>
        <begin position="5"/>
        <end position="104"/>
    </location>
</feature>
<dbReference type="EMBL" id="CAACVG010006769">
    <property type="protein sequence ID" value="VEN41563.1"/>
    <property type="molecule type" value="Genomic_DNA"/>
</dbReference>